<name>A0A0E9X1N1_ANGAN</name>
<reference evidence="1" key="1">
    <citation type="submission" date="2014-11" db="EMBL/GenBank/DDBJ databases">
        <authorList>
            <person name="Amaro Gonzalez C."/>
        </authorList>
    </citation>
    <scope>NUCLEOTIDE SEQUENCE</scope>
</reference>
<dbReference type="AlphaFoldDB" id="A0A0E9X1N1"/>
<reference evidence="1" key="2">
    <citation type="journal article" date="2015" name="Fish Shellfish Immunol.">
        <title>Early steps in the European eel (Anguilla anguilla)-Vibrio vulnificus interaction in the gills: Role of the RtxA13 toxin.</title>
        <authorList>
            <person name="Callol A."/>
            <person name="Pajuelo D."/>
            <person name="Ebbesson L."/>
            <person name="Teles M."/>
            <person name="MacKenzie S."/>
            <person name="Amaro C."/>
        </authorList>
    </citation>
    <scope>NUCLEOTIDE SEQUENCE</scope>
</reference>
<dbReference type="EMBL" id="GBXM01012797">
    <property type="protein sequence ID" value="JAH95780.1"/>
    <property type="molecule type" value="Transcribed_RNA"/>
</dbReference>
<organism evidence="1">
    <name type="scientific">Anguilla anguilla</name>
    <name type="common">European freshwater eel</name>
    <name type="synonym">Muraena anguilla</name>
    <dbReference type="NCBI Taxonomy" id="7936"/>
    <lineage>
        <taxon>Eukaryota</taxon>
        <taxon>Metazoa</taxon>
        <taxon>Chordata</taxon>
        <taxon>Craniata</taxon>
        <taxon>Vertebrata</taxon>
        <taxon>Euteleostomi</taxon>
        <taxon>Actinopterygii</taxon>
        <taxon>Neopterygii</taxon>
        <taxon>Teleostei</taxon>
        <taxon>Anguilliformes</taxon>
        <taxon>Anguillidae</taxon>
        <taxon>Anguilla</taxon>
    </lineage>
</organism>
<accession>A0A0E9X1N1</accession>
<proteinExistence type="predicted"/>
<protein>
    <submittedName>
        <fullName evidence="1">Uncharacterized protein</fullName>
    </submittedName>
</protein>
<evidence type="ECO:0000313" key="1">
    <source>
        <dbReference type="EMBL" id="JAH95780.1"/>
    </source>
</evidence>
<sequence>MGCASVRWAGLHVLPQQPAFTVTKPPVSHTSAANQKNKKRETVLLDTRLHVLELCRPIRSLRSYFVFYVRFRYRGDLVLKLQFSVTANYLNCGRCKTF</sequence>